<gene>
    <name evidence="1" type="ORF">EVAR_71278_1</name>
</gene>
<protein>
    <submittedName>
        <fullName evidence="1">Uncharacterized protein</fullName>
    </submittedName>
</protein>
<accession>A0A4C1ZZP1</accession>
<dbReference type="EMBL" id="BGZK01002436">
    <property type="protein sequence ID" value="GBP93926.1"/>
    <property type="molecule type" value="Genomic_DNA"/>
</dbReference>
<comment type="caution">
    <text evidence="1">The sequence shown here is derived from an EMBL/GenBank/DDBJ whole genome shotgun (WGS) entry which is preliminary data.</text>
</comment>
<dbReference type="Proteomes" id="UP000299102">
    <property type="component" value="Unassembled WGS sequence"/>
</dbReference>
<reference evidence="1 2" key="1">
    <citation type="journal article" date="2019" name="Commun. Biol.">
        <title>The bagworm genome reveals a unique fibroin gene that provides high tensile strength.</title>
        <authorList>
            <person name="Kono N."/>
            <person name="Nakamura H."/>
            <person name="Ohtoshi R."/>
            <person name="Tomita M."/>
            <person name="Numata K."/>
            <person name="Arakawa K."/>
        </authorList>
    </citation>
    <scope>NUCLEOTIDE SEQUENCE [LARGE SCALE GENOMIC DNA]</scope>
</reference>
<sequence>MPASLNEIRRRRFVTEFQCQLPTYVIRSDNVSWLECNSRRFQQIQTRPKHVVLLGSSSVYLPAPSSDLETQSLSKCTSRQFQKSPKSARICSFVMKLQCEPSAPLIRSS</sequence>
<keyword evidence="2" id="KW-1185">Reference proteome</keyword>
<dbReference type="AlphaFoldDB" id="A0A4C1ZZP1"/>
<name>A0A4C1ZZP1_EUMVA</name>
<organism evidence="1 2">
    <name type="scientific">Eumeta variegata</name>
    <name type="common">Bagworm moth</name>
    <name type="synonym">Eumeta japonica</name>
    <dbReference type="NCBI Taxonomy" id="151549"/>
    <lineage>
        <taxon>Eukaryota</taxon>
        <taxon>Metazoa</taxon>
        <taxon>Ecdysozoa</taxon>
        <taxon>Arthropoda</taxon>
        <taxon>Hexapoda</taxon>
        <taxon>Insecta</taxon>
        <taxon>Pterygota</taxon>
        <taxon>Neoptera</taxon>
        <taxon>Endopterygota</taxon>
        <taxon>Lepidoptera</taxon>
        <taxon>Glossata</taxon>
        <taxon>Ditrysia</taxon>
        <taxon>Tineoidea</taxon>
        <taxon>Psychidae</taxon>
        <taxon>Oiketicinae</taxon>
        <taxon>Eumeta</taxon>
    </lineage>
</organism>
<evidence type="ECO:0000313" key="1">
    <source>
        <dbReference type="EMBL" id="GBP93926.1"/>
    </source>
</evidence>
<evidence type="ECO:0000313" key="2">
    <source>
        <dbReference type="Proteomes" id="UP000299102"/>
    </source>
</evidence>
<proteinExistence type="predicted"/>